<dbReference type="InterPro" id="IPR023214">
    <property type="entry name" value="HAD_sf"/>
</dbReference>
<gene>
    <name evidence="12" type="ORF">MNOR_LOCUS21511</name>
</gene>
<dbReference type="GO" id="GO:0060003">
    <property type="term" value="P:copper ion export"/>
    <property type="evidence" value="ECO:0007669"/>
    <property type="project" value="TreeGrafter"/>
</dbReference>
<dbReference type="SFLD" id="SFLDS00003">
    <property type="entry name" value="Haloacid_Dehalogenase"/>
    <property type="match status" value="1"/>
</dbReference>
<dbReference type="SFLD" id="SFLDG00002">
    <property type="entry name" value="C1.7:_P-type_atpase_like"/>
    <property type="match status" value="1"/>
</dbReference>
<dbReference type="Gene3D" id="3.40.1110.10">
    <property type="entry name" value="Calcium-transporting ATPase, cytoplasmic domain N"/>
    <property type="match status" value="1"/>
</dbReference>
<evidence type="ECO:0000256" key="11">
    <source>
        <dbReference type="SAM" id="Phobius"/>
    </source>
</evidence>
<reference evidence="12 13" key="1">
    <citation type="submission" date="2024-05" db="EMBL/GenBank/DDBJ databases">
        <authorList>
            <person name="Wallberg A."/>
        </authorList>
    </citation>
    <scope>NUCLEOTIDE SEQUENCE [LARGE SCALE GENOMIC DNA]</scope>
</reference>
<evidence type="ECO:0000256" key="3">
    <source>
        <dbReference type="ARBA" id="ARBA00022692"/>
    </source>
</evidence>
<keyword evidence="6" id="KW-1278">Translocase</keyword>
<dbReference type="SUPFAM" id="SSF56784">
    <property type="entry name" value="HAD-like"/>
    <property type="match status" value="1"/>
</dbReference>
<evidence type="ECO:0000313" key="13">
    <source>
        <dbReference type="Proteomes" id="UP001497623"/>
    </source>
</evidence>
<dbReference type="GO" id="GO:0005507">
    <property type="term" value="F:copper ion binding"/>
    <property type="evidence" value="ECO:0007669"/>
    <property type="project" value="TreeGrafter"/>
</dbReference>
<dbReference type="GO" id="GO:0043682">
    <property type="term" value="F:P-type divalent copper transporter activity"/>
    <property type="evidence" value="ECO:0007669"/>
    <property type="project" value="TreeGrafter"/>
</dbReference>
<dbReference type="InterPro" id="IPR023299">
    <property type="entry name" value="ATPase_P-typ_cyto_dom_N"/>
</dbReference>
<dbReference type="PANTHER" id="PTHR43520:SF8">
    <property type="entry name" value="P-TYPE CU(+) TRANSPORTER"/>
    <property type="match status" value="1"/>
</dbReference>
<comment type="subcellular location">
    <subcellularLocation>
        <location evidence="1">Membrane</location>
    </subcellularLocation>
</comment>
<dbReference type="Gene3D" id="3.40.50.1000">
    <property type="entry name" value="HAD superfamily/HAD-like"/>
    <property type="match status" value="2"/>
</dbReference>
<dbReference type="EMBL" id="CAXKWB010017368">
    <property type="protein sequence ID" value="CAL4118693.1"/>
    <property type="molecule type" value="Genomic_DNA"/>
</dbReference>
<proteinExistence type="predicted"/>
<feature type="transmembrane region" description="Helical" evidence="11">
    <location>
        <begin position="412"/>
        <end position="432"/>
    </location>
</feature>
<dbReference type="PROSITE" id="PS00154">
    <property type="entry name" value="ATPASE_E1_E2"/>
    <property type="match status" value="1"/>
</dbReference>
<sequence length="569" mass="61231">MVGTGVGASNGILIKGAEPLENAHKVKCVVFDKTGTITHGTPTLSRISLYVEESVCSLAHFLAIVGSAENNSEHPIATAISKFCKTALNTGLNAKCEDFKAVSGFGLQCTISGTKDMVIAAKSSNMLQNSKKLNVNYINEYGLSEVNNYSSRDREDMFLVGDCLVDCSQAPRGTLSGRESIPLVPVYTDDQPAPNEKILVEPFKVLLGNREWMKKNSISVPKNVDAQMTEQEERGHTAVLAAINNQLVGMLAVADTIKPEAALTVYTLKRKGLDVVLLTGDNQKTAAAIARQVGISRVFAEVLPTHKVKKIKQLQETGVHVAMVGDGINDSPALAQANVGIAIASGTDVAVEAADVVLIRNDLLDVYGCLDLSKRTVRRIHMNFVFASIYNIVGIPLAAGVFRPLGFVLNPWMGSAAMAMSSVSVVVSSLLLRLYKKPTREKLSTLDFHKAQEMRFANADDDDISIHRGLDDIPYPQTPSSALSRVSKNLKGIYHAARPNGCQCQGMRFGGKCSCSHTRFIKARFNVLTGVSMGGEVGDGEELSVLLGGIGKGKEGEQFEEELCQPFTV</sequence>
<evidence type="ECO:0000256" key="4">
    <source>
        <dbReference type="ARBA" id="ARBA00022723"/>
    </source>
</evidence>
<keyword evidence="8" id="KW-0186">Copper</keyword>
<dbReference type="GO" id="GO:0005524">
    <property type="term" value="F:ATP binding"/>
    <property type="evidence" value="ECO:0007669"/>
    <property type="project" value="InterPro"/>
</dbReference>
<keyword evidence="7 11" id="KW-1133">Transmembrane helix</keyword>
<comment type="caution">
    <text evidence="12">The sequence shown here is derived from an EMBL/GenBank/DDBJ whole genome shotgun (WGS) entry which is preliminary data.</text>
</comment>
<dbReference type="GO" id="GO:0005802">
    <property type="term" value="C:trans-Golgi network"/>
    <property type="evidence" value="ECO:0007669"/>
    <property type="project" value="TreeGrafter"/>
</dbReference>
<feature type="transmembrane region" description="Helical" evidence="11">
    <location>
        <begin position="384"/>
        <end position="406"/>
    </location>
</feature>
<evidence type="ECO:0000313" key="12">
    <source>
        <dbReference type="EMBL" id="CAL4118693.1"/>
    </source>
</evidence>
<accession>A0AAV2R9B9</accession>
<dbReference type="PANTHER" id="PTHR43520">
    <property type="entry name" value="ATP7, ISOFORM B"/>
    <property type="match status" value="1"/>
</dbReference>
<dbReference type="Pfam" id="PF00702">
    <property type="entry name" value="Hydrolase"/>
    <property type="match status" value="1"/>
</dbReference>
<dbReference type="PRINTS" id="PR00119">
    <property type="entry name" value="CATATPASE"/>
</dbReference>
<keyword evidence="10 11" id="KW-0472">Membrane</keyword>
<evidence type="ECO:0000256" key="2">
    <source>
        <dbReference type="ARBA" id="ARBA00022448"/>
    </source>
</evidence>
<protein>
    <submittedName>
        <fullName evidence="12">Uncharacterized protein</fullName>
    </submittedName>
</protein>
<evidence type="ECO:0000256" key="6">
    <source>
        <dbReference type="ARBA" id="ARBA00022967"/>
    </source>
</evidence>
<organism evidence="12 13">
    <name type="scientific">Meganyctiphanes norvegica</name>
    <name type="common">Northern krill</name>
    <name type="synonym">Thysanopoda norvegica</name>
    <dbReference type="NCBI Taxonomy" id="48144"/>
    <lineage>
        <taxon>Eukaryota</taxon>
        <taxon>Metazoa</taxon>
        <taxon>Ecdysozoa</taxon>
        <taxon>Arthropoda</taxon>
        <taxon>Crustacea</taxon>
        <taxon>Multicrustacea</taxon>
        <taxon>Malacostraca</taxon>
        <taxon>Eumalacostraca</taxon>
        <taxon>Eucarida</taxon>
        <taxon>Euphausiacea</taxon>
        <taxon>Euphausiidae</taxon>
        <taxon>Meganyctiphanes</taxon>
    </lineage>
</organism>
<evidence type="ECO:0000256" key="8">
    <source>
        <dbReference type="ARBA" id="ARBA00023008"/>
    </source>
</evidence>
<keyword evidence="5" id="KW-0677">Repeat</keyword>
<keyword evidence="13" id="KW-1185">Reference proteome</keyword>
<name>A0AAV2R9B9_MEGNR</name>
<evidence type="ECO:0000256" key="10">
    <source>
        <dbReference type="ARBA" id="ARBA00023136"/>
    </source>
</evidence>
<dbReference type="FunFam" id="3.40.1110.10:FF:000023">
    <property type="entry name" value="Copper-transporting ATPase 1, putative"/>
    <property type="match status" value="1"/>
</dbReference>
<keyword evidence="2" id="KW-0813">Transport</keyword>
<dbReference type="InterPro" id="IPR001757">
    <property type="entry name" value="P_typ_ATPase"/>
</dbReference>
<evidence type="ECO:0000256" key="5">
    <source>
        <dbReference type="ARBA" id="ARBA00022737"/>
    </source>
</evidence>
<dbReference type="GO" id="GO:0015677">
    <property type="term" value="P:copper ion import"/>
    <property type="evidence" value="ECO:0007669"/>
    <property type="project" value="TreeGrafter"/>
</dbReference>
<dbReference type="InterPro" id="IPR018303">
    <property type="entry name" value="ATPase_P-typ_P_site"/>
</dbReference>
<dbReference type="InterPro" id="IPR044492">
    <property type="entry name" value="P_typ_ATPase_HD_dom"/>
</dbReference>
<evidence type="ECO:0000256" key="7">
    <source>
        <dbReference type="ARBA" id="ARBA00022989"/>
    </source>
</evidence>
<keyword evidence="9" id="KW-0406">Ion transport</keyword>
<dbReference type="Proteomes" id="UP001497623">
    <property type="component" value="Unassembled WGS sequence"/>
</dbReference>
<keyword evidence="4" id="KW-0479">Metal-binding</keyword>
<keyword evidence="3 11" id="KW-0812">Transmembrane</keyword>
<dbReference type="GO" id="GO:0016887">
    <property type="term" value="F:ATP hydrolysis activity"/>
    <property type="evidence" value="ECO:0007669"/>
    <property type="project" value="InterPro"/>
</dbReference>
<evidence type="ECO:0000256" key="9">
    <source>
        <dbReference type="ARBA" id="ARBA00023065"/>
    </source>
</evidence>
<dbReference type="NCBIfam" id="TIGR01494">
    <property type="entry name" value="ATPase_P-type"/>
    <property type="match status" value="1"/>
</dbReference>
<dbReference type="SFLD" id="SFLDF00027">
    <property type="entry name" value="p-type_atpase"/>
    <property type="match status" value="1"/>
</dbReference>
<dbReference type="InterPro" id="IPR036412">
    <property type="entry name" value="HAD-like_sf"/>
</dbReference>
<evidence type="ECO:0000256" key="1">
    <source>
        <dbReference type="ARBA" id="ARBA00004370"/>
    </source>
</evidence>
<dbReference type="SUPFAM" id="SSF81660">
    <property type="entry name" value="Metal cation-transporting ATPase, ATP-binding domain N"/>
    <property type="match status" value="1"/>
</dbReference>
<dbReference type="GO" id="GO:0005886">
    <property type="term" value="C:plasma membrane"/>
    <property type="evidence" value="ECO:0007669"/>
    <property type="project" value="TreeGrafter"/>
</dbReference>
<dbReference type="FunFam" id="3.40.50.1000:FF:000031">
    <property type="entry name" value="Probable copper-transporting ATPase HMA5"/>
    <property type="match status" value="1"/>
</dbReference>
<dbReference type="Gene3D" id="1.20.1110.10">
    <property type="entry name" value="Calcium-transporting ATPase, transmembrane domain"/>
    <property type="match status" value="1"/>
</dbReference>
<dbReference type="AlphaFoldDB" id="A0AAV2R9B9"/>
<dbReference type="GO" id="GO:0006878">
    <property type="term" value="P:intracellular copper ion homeostasis"/>
    <property type="evidence" value="ECO:0007669"/>
    <property type="project" value="TreeGrafter"/>
</dbReference>